<evidence type="ECO:0000259" key="7">
    <source>
        <dbReference type="PROSITE" id="PS50850"/>
    </source>
</evidence>
<dbReference type="STRING" id="395495.Lcho_2012"/>
<dbReference type="AlphaFoldDB" id="B1Y1I0"/>
<dbReference type="GO" id="GO:0022857">
    <property type="term" value="F:transmembrane transporter activity"/>
    <property type="evidence" value="ECO:0007669"/>
    <property type="project" value="InterPro"/>
</dbReference>
<evidence type="ECO:0000256" key="3">
    <source>
        <dbReference type="ARBA" id="ARBA00022692"/>
    </source>
</evidence>
<feature type="transmembrane region" description="Helical" evidence="6">
    <location>
        <begin position="264"/>
        <end position="288"/>
    </location>
</feature>
<keyword evidence="5 6" id="KW-0472">Membrane</keyword>
<feature type="transmembrane region" description="Helical" evidence="6">
    <location>
        <begin position="56"/>
        <end position="76"/>
    </location>
</feature>
<keyword evidence="4 6" id="KW-1133">Transmembrane helix</keyword>
<evidence type="ECO:0000256" key="2">
    <source>
        <dbReference type="ARBA" id="ARBA00022475"/>
    </source>
</evidence>
<organism evidence="8 9">
    <name type="scientific">Leptothrix cholodnii (strain ATCC 51168 / LMG 8142 / SP-6)</name>
    <name type="common">Leptothrix discophora (strain SP-6)</name>
    <dbReference type="NCBI Taxonomy" id="395495"/>
    <lineage>
        <taxon>Bacteria</taxon>
        <taxon>Pseudomonadati</taxon>
        <taxon>Pseudomonadota</taxon>
        <taxon>Betaproteobacteria</taxon>
        <taxon>Burkholderiales</taxon>
        <taxon>Sphaerotilaceae</taxon>
        <taxon>Leptothrix</taxon>
    </lineage>
</organism>
<dbReference type="InterPro" id="IPR011701">
    <property type="entry name" value="MFS"/>
</dbReference>
<keyword evidence="9" id="KW-1185">Reference proteome</keyword>
<name>B1Y1I0_LEPCP</name>
<dbReference type="InterPro" id="IPR050189">
    <property type="entry name" value="MFS_Efflux_Transporters"/>
</dbReference>
<proteinExistence type="predicted"/>
<evidence type="ECO:0000256" key="5">
    <source>
        <dbReference type="ARBA" id="ARBA00023136"/>
    </source>
</evidence>
<dbReference type="InterPro" id="IPR020846">
    <property type="entry name" value="MFS_dom"/>
</dbReference>
<dbReference type="OrthoDB" id="8520784at2"/>
<feature type="transmembrane region" description="Helical" evidence="6">
    <location>
        <begin position="83"/>
        <end position="99"/>
    </location>
</feature>
<protein>
    <submittedName>
        <fullName evidence="8">Major facilitator superfamily MFS_1</fullName>
    </submittedName>
</protein>
<feature type="transmembrane region" description="Helical" evidence="6">
    <location>
        <begin position="231"/>
        <end position="252"/>
    </location>
</feature>
<dbReference type="GO" id="GO:0005886">
    <property type="term" value="C:plasma membrane"/>
    <property type="evidence" value="ECO:0007669"/>
    <property type="project" value="UniProtKB-SubCell"/>
</dbReference>
<accession>B1Y1I0</accession>
<feature type="domain" description="Major facilitator superfamily (MFS) profile" evidence="7">
    <location>
        <begin position="15"/>
        <end position="410"/>
    </location>
</feature>
<dbReference type="Gene3D" id="1.20.1250.20">
    <property type="entry name" value="MFS general substrate transporter like domains"/>
    <property type="match status" value="2"/>
</dbReference>
<reference evidence="8 9" key="1">
    <citation type="submission" date="2008-03" db="EMBL/GenBank/DDBJ databases">
        <title>Complete sequence of Leptothrix cholodnii SP-6.</title>
        <authorList>
            <consortium name="US DOE Joint Genome Institute"/>
            <person name="Copeland A."/>
            <person name="Lucas S."/>
            <person name="Lapidus A."/>
            <person name="Glavina del Rio T."/>
            <person name="Dalin E."/>
            <person name="Tice H."/>
            <person name="Bruce D."/>
            <person name="Goodwin L."/>
            <person name="Pitluck S."/>
            <person name="Chertkov O."/>
            <person name="Brettin T."/>
            <person name="Detter J.C."/>
            <person name="Han C."/>
            <person name="Kuske C.R."/>
            <person name="Schmutz J."/>
            <person name="Larimer F."/>
            <person name="Land M."/>
            <person name="Hauser L."/>
            <person name="Kyrpides N."/>
            <person name="Lykidis A."/>
            <person name="Emerson D."/>
            <person name="Richardson P."/>
        </authorList>
    </citation>
    <scope>NUCLEOTIDE SEQUENCE [LARGE SCALE GENOMIC DNA]</scope>
    <source>
        <strain evidence="9">ATCC 51168 / LMG 8142 / SP-6</strain>
    </source>
</reference>
<feature type="transmembrane region" description="Helical" evidence="6">
    <location>
        <begin position="386"/>
        <end position="406"/>
    </location>
</feature>
<keyword evidence="2" id="KW-1003">Cell membrane</keyword>
<dbReference type="EMBL" id="CP001013">
    <property type="protein sequence ID" value="ACB34279.1"/>
    <property type="molecule type" value="Genomic_DNA"/>
</dbReference>
<comment type="subcellular location">
    <subcellularLocation>
        <location evidence="1">Cell membrane</location>
        <topology evidence="1">Multi-pass membrane protein</topology>
    </subcellularLocation>
</comment>
<dbReference type="Pfam" id="PF07690">
    <property type="entry name" value="MFS_1"/>
    <property type="match status" value="1"/>
</dbReference>
<feature type="transmembrane region" description="Helical" evidence="6">
    <location>
        <begin position="359"/>
        <end position="380"/>
    </location>
</feature>
<feature type="transmembrane region" description="Helical" evidence="6">
    <location>
        <begin position="21"/>
        <end position="44"/>
    </location>
</feature>
<evidence type="ECO:0000256" key="1">
    <source>
        <dbReference type="ARBA" id="ARBA00004651"/>
    </source>
</evidence>
<dbReference type="RefSeq" id="WP_012347039.1">
    <property type="nucleotide sequence ID" value="NC_010524.1"/>
</dbReference>
<sequence>MHTQSEPQPASLRQDARTIGLVGLVHGTSHFFHLLLPPLFPFFISEFGLSYSQLGLLVTVFFVISGVGQALSGFVVDRIGARPVLIAALCCFVLAALSAAGARGYAGLMAASALAGLGNAPFHPADFTILNRRVSPARLGHAYSVHGISGNLGWAVSPLFTAGLVSLTGSIRIAYLGVAALAVVVLAIVLLSRDSLNDRAPGAPAATGTGHGSPGAGKPEHVLAFLRLPSIWLCFSFLFFTTCALSAIQSFASPALHQLHDLPLTWSGLVVSGYMVCGAIGMVAGGFLLTRFSKLEPLIAVTLVFSGLLLLLAVTPWVSGLTALALVSLAGLGTGLAGPSRDMLIRRAAPPGASGRVYGLVYSGLDLGFALSAPVFGHLLDAGQAAAIFEGSALALLAAVMSAALVGRSLTARVAAPTRTA</sequence>
<feature type="transmembrane region" description="Helical" evidence="6">
    <location>
        <begin position="295"/>
        <end position="314"/>
    </location>
</feature>
<feature type="transmembrane region" description="Helical" evidence="6">
    <location>
        <begin position="320"/>
        <end position="338"/>
    </location>
</feature>
<dbReference type="SUPFAM" id="SSF103473">
    <property type="entry name" value="MFS general substrate transporter"/>
    <property type="match status" value="1"/>
</dbReference>
<evidence type="ECO:0000256" key="4">
    <source>
        <dbReference type="ARBA" id="ARBA00022989"/>
    </source>
</evidence>
<evidence type="ECO:0000313" key="9">
    <source>
        <dbReference type="Proteomes" id="UP000001693"/>
    </source>
</evidence>
<evidence type="ECO:0000313" key="8">
    <source>
        <dbReference type="EMBL" id="ACB34279.1"/>
    </source>
</evidence>
<feature type="transmembrane region" description="Helical" evidence="6">
    <location>
        <begin position="173"/>
        <end position="191"/>
    </location>
</feature>
<keyword evidence="3 6" id="KW-0812">Transmembrane</keyword>
<dbReference type="KEGG" id="lch:Lcho_2012"/>
<dbReference type="PROSITE" id="PS50850">
    <property type="entry name" value="MFS"/>
    <property type="match status" value="1"/>
</dbReference>
<evidence type="ECO:0000256" key="6">
    <source>
        <dbReference type="SAM" id="Phobius"/>
    </source>
</evidence>
<dbReference type="PANTHER" id="PTHR43124">
    <property type="entry name" value="PURINE EFFLUX PUMP PBUE"/>
    <property type="match status" value="1"/>
</dbReference>
<dbReference type="eggNOG" id="COG2814">
    <property type="taxonomic scope" value="Bacteria"/>
</dbReference>
<dbReference type="HOGENOM" id="CLU_052485_1_0_4"/>
<dbReference type="InterPro" id="IPR036259">
    <property type="entry name" value="MFS_trans_sf"/>
</dbReference>
<dbReference type="Proteomes" id="UP000001693">
    <property type="component" value="Chromosome"/>
</dbReference>
<gene>
    <name evidence="8" type="ordered locus">Lcho_2012</name>
</gene>
<dbReference type="PANTHER" id="PTHR43124:SF3">
    <property type="entry name" value="CHLORAMPHENICOL EFFLUX PUMP RV0191"/>
    <property type="match status" value="1"/>
</dbReference>